<feature type="non-terminal residue" evidence="1">
    <location>
        <position position="105"/>
    </location>
</feature>
<evidence type="ECO:0000313" key="1">
    <source>
        <dbReference type="EMBL" id="TFK75890.1"/>
    </source>
</evidence>
<dbReference type="EMBL" id="ML208261">
    <property type="protein sequence ID" value="TFK75890.1"/>
    <property type="molecule type" value="Genomic_DNA"/>
</dbReference>
<reference evidence="1 2" key="1">
    <citation type="journal article" date="2019" name="Nat. Ecol. Evol.">
        <title>Megaphylogeny resolves global patterns of mushroom evolution.</title>
        <authorList>
            <person name="Varga T."/>
            <person name="Krizsan K."/>
            <person name="Foldi C."/>
            <person name="Dima B."/>
            <person name="Sanchez-Garcia M."/>
            <person name="Sanchez-Ramirez S."/>
            <person name="Szollosi G.J."/>
            <person name="Szarkandi J.G."/>
            <person name="Papp V."/>
            <person name="Albert L."/>
            <person name="Andreopoulos W."/>
            <person name="Angelini C."/>
            <person name="Antonin V."/>
            <person name="Barry K.W."/>
            <person name="Bougher N.L."/>
            <person name="Buchanan P."/>
            <person name="Buyck B."/>
            <person name="Bense V."/>
            <person name="Catcheside P."/>
            <person name="Chovatia M."/>
            <person name="Cooper J."/>
            <person name="Damon W."/>
            <person name="Desjardin D."/>
            <person name="Finy P."/>
            <person name="Geml J."/>
            <person name="Haridas S."/>
            <person name="Hughes K."/>
            <person name="Justo A."/>
            <person name="Karasinski D."/>
            <person name="Kautmanova I."/>
            <person name="Kiss B."/>
            <person name="Kocsube S."/>
            <person name="Kotiranta H."/>
            <person name="LaButti K.M."/>
            <person name="Lechner B.E."/>
            <person name="Liimatainen K."/>
            <person name="Lipzen A."/>
            <person name="Lukacs Z."/>
            <person name="Mihaltcheva S."/>
            <person name="Morgado L.N."/>
            <person name="Niskanen T."/>
            <person name="Noordeloos M.E."/>
            <person name="Ohm R.A."/>
            <person name="Ortiz-Santana B."/>
            <person name="Ovrebo C."/>
            <person name="Racz N."/>
            <person name="Riley R."/>
            <person name="Savchenko A."/>
            <person name="Shiryaev A."/>
            <person name="Soop K."/>
            <person name="Spirin V."/>
            <person name="Szebenyi C."/>
            <person name="Tomsovsky M."/>
            <person name="Tulloss R.E."/>
            <person name="Uehling J."/>
            <person name="Grigoriev I.V."/>
            <person name="Vagvolgyi C."/>
            <person name="Papp T."/>
            <person name="Martin F.M."/>
            <person name="Miettinen O."/>
            <person name="Hibbett D.S."/>
            <person name="Nagy L.G."/>
        </authorList>
    </citation>
    <scope>NUCLEOTIDE SEQUENCE [LARGE SCALE GENOMIC DNA]</scope>
    <source>
        <strain evidence="1 2">NL-1719</strain>
    </source>
</reference>
<dbReference type="Proteomes" id="UP000308600">
    <property type="component" value="Unassembled WGS sequence"/>
</dbReference>
<name>A0ACD3BDG9_9AGAR</name>
<keyword evidence="2" id="KW-1185">Reference proteome</keyword>
<proteinExistence type="predicted"/>
<gene>
    <name evidence="1" type="ORF">BDN72DRAFT_737555</name>
</gene>
<organism evidence="1 2">
    <name type="scientific">Pluteus cervinus</name>
    <dbReference type="NCBI Taxonomy" id="181527"/>
    <lineage>
        <taxon>Eukaryota</taxon>
        <taxon>Fungi</taxon>
        <taxon>Dikarya</taxon>
        <taxon>Basidiomycota</taxon>
        <taxon>Agaricomycotina</taxon>
        <taxon>Agaricomycetes</taxon>
        <taxon>Agaricomycetidae</taxon>
        <taxon>Agaricales</taxon>
        <taxon>Pluteineae</taxon>
        <taxon>Pluteaceae</taxon>
        <taxon>Pluteus</taxon>
    </lineage>
</organism>
<sequence length="105" mass="11690">LDQPILRQTLGLASSYLVTDTSTNPNPSAGITSWSVGFNRLVDIVVVLHVRKELELDTFNAASRACSECWSVAGQWRGLDDSREVVRAVALKLKKLLDDNERTYQ</sequence>
<protein>
    <submittedName>
        <fullName evidence="1">Uncharacterized protein</fullName>
    </submittedName>
</protein>
<accession>A0ACD3BDG9</accession>
<feature type="non-terminal residue" evidence="1">
    <location>
        <position position="1"/>
    </location>
</feature>
<evidence type="ECO:0000313" key="2">
    <source>
        <dbReference type="Proteomes" id="UP000308600"/>
    </source>
</evidence>